<evidence type="ECO:0000313" key="1">
    <source>
        <dbReference type="EMBL" id="EEI62398.1"/>
    </source>
</evidence>
<proteinExistence type="predicted"/>
<keyword evidence="2" id="KW-1185">Reference proteome</keyword>
<comment type="caution">
    <text evidence="1">The sequence shown here is derived from an EMBL/GenBank/DDBJ whole genome shotgun (WGS) entry which is preliminary data.</text>
</comment>
<dbReference type="Proteomes" id="UP000006237">
    <property type="component" value="Unassembled WGS sequence"/>
</dbReference>
<protein>
    <submittedName>
        <fullName evidence="1">Uncharacterized protein</fullName>
    </submittedName>
</protein>
<evidence type="ECO:0000313" key="2">
    <source>
        <dbReference type="Proteomes" id="UP000006237"/>
    </source>
</evidence>
<name>A0ABM9XMK9_9CORY</name>
<reference evidence="1 2" key="1">
    <citation type="submission" date="2009-01" db="EMBL/GenBank/DDBJ databases">
        <authorList>
            <person name="Qin X."/>
            <person name="Bachman B."/>
            <person name="Battles P."/>
            <person name="Bell A."/>
            <person name="Bess C."/>
            <person name="Bickham C."/>
            <person name="Chaboub L."/>
            <person name="Chen D."/>
            <person name="Coyle M."/>
            <person name="Deiros D.R."/>
            <person name="Dinh H."/>
            <person name="Forbes L."/>
            <person name="Fowler G."/>
            <person name="Francisco L."/>
            <person name="Fu Q."/>
            <person name="Gubbala S."/>
            <person name="Hale W."/>
            <person name="Han Y."/>
            <person name="Hemphill L."/>
            <person name="Highlander S.K."/>
            <person name="Hirani K."/>
            <person name="Hogues M."/>
            <person name="Jackson L."/>
            <person name="Jakkamsetti A."/>
            <person name="Javaid M."/>
            <person name="Jiang H."/>
            <person name="Korchina V."/>
            <person name="Kovar C."/>
            <person name="Lara F."/>
            <person name="Lee S."/>
            <person name="Mata R."/>
            <person name="Mathew T."/>
            <person name="Moen C."/>
            <person name="Morales K."/>
            <person name="Munidasa M."/>
            <person name="Nazareth L."/>
            <person name="Ngo R."/>
            <person name="Nguyen L."/>
            <person name="Okwuonu G."/>
            <person name="Ongeri F."/>
            <person name="Patil S."/>
            <person name="Petrosino J."/>
            <person name="Pham C."/>
            <person name="Pham P."/>
            <person name="Pu L.-L."/>
            <person name="Puazo M."/>
            <person name="Raj R."/>
            <person name="Reid J."/>
            <person name="Rouhana J."/>
            <person name="Saada N."/>
            <person name="Shang Y."/>
            <person name="Simmons D."/>
            <person name="Thornton R."/>
            <person name="Warren J."/>
            <person name="Weissenberger G."/>
            <person name="Zhang J."/>
            <person name="Zhang L."/>
            <person name="Zhou C."/>
            <person name="Zhu D."/>
            <person name="Muzny D."/>
            <person name="Worley K."/>
            <person name="Gibbs R."/>
        </authorList>
    </citation>
    <scope>NUCLEOTIDE SEQUENCE [LARGE SCALE GENOMIC DNA]</scope>
    <source>
        <strain evidence="1 2">ATCC 51866</strain>
    </source>
</reference>
<gene>
    <name evidence="1" type="ORF">HMPREF0293_2119</name>
</gene>
<sequence length="47" mass="4480">MVAGSALARNCLGKGSLATDDSAGIDGSGDDGGLVPSFAAVWGVTVL</sequence>
<dbReference type="EMBL" id="ACHF01000109">
    <property type="protein sequence ID" value="EEI62398.1"/>
    <property type="molecule type" value="Genomic_DNA"/>
</dbReference>
<accession>A0ABM9XMK9</accession>
<organism evidence="1 2">
    <name type="scientific">Corynebacterium glucuronolyticum ATCC 51866</name>
    <dbReference type="NCBI Taxonomy" id="548478"/>
    <lineage>
        <taxon>Bacteria</taxon>
        <taxon>Bacillati</taxon>
        <taxon>Actinomycetota</taxon>
        <taxon>Actinomycetes</taxon>
        <taxon>Mycobacteriales</taxon>
        <taxon>Corynebacteriaceae</taxon>
        <taxon>Corynebacterium</taxon>
    </lineage>
</organism>